<organism evidence="1">
    <name type="scientific">Oryza barthii</name>
    <dbReference type="NCBI Taxonomy" id="65489"/>
    <lineage>
        <taxon>Eukaryota</taxon>
        <taxon>Viridiplantae</taxon>
        <taxon>Streptophyta</taxon>
        <taxon>Embryophyta</taxon>
        <taxon>Tracheophyta</taxon>
        <taxon>Spermatophyta</taxon>
        <taxon>Magnoliopsida</taxon>
        <taxon>Liliopsida</taxon>
        <taxon>Poales</taxon>
        <taxon>Poaceae</taxon>
        <taxon>BOP clade</taxon>
        <taxon>Oryzoideae</taxon>
        <taxon>Oryzeae</taxon>
        <taxon>Oryzinae</taxon>
        <taxon>Oryza</taxon>
    </lineage>
</organism>
<dbReference type="Proteomes" id="UP000026960">
    <property type="component" value="Chromosome 7"/>
</dbReference>
<sequence>MHATALPTLLEWWRNQTGNAEKIQKKGLCSAFLTVHWEIWMERNNRIFLSTESTPPAIAGKIVDELQLWGMAGAKGVQNVISRE</sequence>
<dbReference type="EnsemblPlants" id="OBART07G06020.1">
    <property type="protein sequence ID" value="OBART07G06020.1"/>
    <property type="gene ID" value="OBART07G06020"/>
</dbReference>
<reference evidence="1" key="1">
    <citation type="journal article" date="2009" name="Rice">
        <title>De Novo Next Generation Sequencing of Plant Genomes.</title>
        <authorList>
            <person name="Rounsley S."/>
            <person name="Marri P.R."/>
            <person name="Yu Y."/>
            <person name="He R."/>
            <person name="Sisneros N."/>
            <person name="Goicoechea J.L."/>
            <person name="Lee S.J."/>
            <person name="Angelova A."/>
            <person name="Kudrna D."/>
            <person name="Luo M."/>
            <person name="Affourtit J."/>
            <person name="Desany B."/>
            <person name="Knight J."/>
            <person name="Niazi F."/>
            <person name="Egholm M."/>
            <person name="Wing R.A."/>
        </authorList>
    </citation>
    <scope>NUCLEOTIDE SEQUENCE [LARGE SCALE GENOMIC DNA]</scope>
    <source>
        <strain evidence="1">cv. IRGC 105608</strain>
    </source>
</reference>
<keyword evidence="2" id="KW-1185">Reference proteome</keyword>
<reference evidence="1" key="2">
    <citation type="submission" date="2015-03" db="UniProtKB">
        <authorList>
            <consortium name="EnsemblPlants"/>
        </authorList>
    </citation>
    <scope>IDENTIFICATION</scope>
</reference>
<dbReference type="PaxDb" id="65489-OBART07G06020.1"/>
<dbReference type="AlphaFoldDB" id="A0A0D3GN96"/>
<protein>
    <submittedName>
        <fullName evidence="1">Uncharacterized protein</fullName>
    </submittedName>
</protein>
<dbReference type="HOGENOM" id="CLU_000680_31_5_1"/>
<proteinExistence type="predicted"/>
<accession>A0A0D3GN96</accession>
<name>A0A0D3GN96_9ORYZ</name>
<evidence type="ECO:0000313" key="2">
    <source>
        <dbReference type="Proteomes" id="UP000026960"/>
    </source>
</evidence>
<evidence type="ECO:0000313" key="1">
    <source>
        <dbReference type="EnsemblPlants" id="OBART07G06020.1"/>
    </source>
</evidence>
<dbReference type="Gramene" id="OBART07G06020.1">
    <property type="protein sequence ID" value="OBART07G06020.1"/>
    <property type="gene ID" value="OBART07G06020"/>
</dbReference>